<accession>A0A498NAS3</accession>
<dbReference type="Proteomes" id="UP000290572">
    <property type="component" value="Unassembled WGS sequence"/>
</dbReference>
<organism evidence="2 3">
    <name type="scientific">Labeo rohita</name>
    <name type="common">Indian major carp</name>
    <name type="synonym">Cyprinus rohita</name>
    <dbReference type="NCBI Taxonomy" id="84645"/>
    <lineage>
        <taxon>Eukaryota</taxon>
        <taxon>Metazoa</taxon>
        <taxon>Chordata</taxon>
        <taxon>Craniata</taxon>
        <taxon>Vertebrata</taxon>
        <taxon>Euteleostomi</taxon>
        <taxon>Actinopterygii</taxon>
        <taxon>Neopterygii</taxon>
        <taxon>Teleostei</taxon>
        <taxon>Ostariophysi</taxon>
        <taxon>Cypriniformes</taxon>
        <taxon>Cyprinidae</taxon>
        <taxon>Labeoninae</taxon>
        <taxon>Labeonini</taxon>
        <taxon>Labeo</taxon>
    </lineage>
</organism>
<sequence length="222" mass="24402">MNLCSVTKVSRFKGKVKNEEVWEPLKKAAVRDGIVPENVKVCDESGTEVDDDRFEDVVRDPSVGFLTIKHGAGQGTSAEAESGGPTIEQDLFLVFGEGVTGKLLEKWTTAFKKTMIQQCKKLPSTSDLKELNLLLVTQKRVLILSGTNIEEHLREITAIAQPYLLAVGPQKNSVHQYFIVFDWHAIPCKAKGSLSSRPFQNTSKSTTPDDEALSAAVSRLAK</sequence>
<keyword evidence="3" id="KW-1185">Reference proteome</keyword>
<evidence type="ECO:0000256" key="1">
    <source>
        <dbReference type="SAM" id="MobiDB-lite"/>
    </source>
</evidence>
<evidence type="ECO:0000313" key="3">
    <source>
        <dbReference type="Proteomes" id="UP000290572"/>
    </source>
</evidence>
<name>A0A498NAS3_LABRO</name>
<protein>
    <submittedName>
        <fullName evidence="2">Uncharacterized protein</fullName>
    </submittedName>
</protein>
<feature type="compositionally biased region" description="Polar residues" evidence="1">
    <location>
        <begin position="194"/>
        <end position="206"/>
    </location>
</feature>
<reference evidence="2 3" key="1">
    <citation type="submission" date="2018-03" db="EMBL/GenBank/DDBJ databases">
        <title>Draft genome sequence of Rohu Carp (Labeo rohita).</title>
        <authorList>
            <person name="Das P."/>
            <person name="Kushwaha B."/>
            <person name="Joshi C.G."/>
            <person name="Kumar D."/>
            <person name="Nagpure N.S."/>
            <person name="Sahoo L."/>
            <person name="Das S.P."/>
            <person name="Bit A."/>
            <person name="Patnaik S."/>
            <person name="Meher P.K."/>
            <person name="Jayasankar P."/>
            <person name="Koringa P.G."/>
            <person name="Patel N.V."/>
            <person name="Hinsu A.T."/>
            <person name="Kumar R."/>
            <person name="Pandey M."/>
            <person name="Agarwal S."/>
            <person name="Srivastava S."/>
            <person name="Singh M."/>
            <person name="Iquebal M.A."/>
            <person name="Jaiswal S."/>
            <person name="Angadi U.B."/>
            <person name="Kumar N."/>
            <person name="Raza M."/>
            <person name="Shah T.M."/>
            <person name="Rai A."/>
            <person name="Jena J.K."/>
        </authorList>
    </citation>
    <scope>NUCLEOTIDE SEQUENCE [LARGE SCALE GENOMIC DNA]</scope>
    <source>
        <strain evidence="2">DASCIFA01</strain>
        <tissue evidence="2">Testis</tissue>
    </source>
</reference>
<feature type="region of interest" description="Disordered" evidence="1">
    <location>
        <begin position="194"/>
        <end position="222"/>
    </location>
</feature>
<evidence type="ECO:0000313" key="2">
    <source>
        <dbReference type="EMBL" id="RXN27916.1"/>
    </source>
</evidence>
<comment type="caution">
    <text evidence="2">The sequence shown here is derived from an EMBL/GenBank/DDBJ whole genome shotgun (WGS) entry which is preliminary data.</text>
</comment>
<dbReference type="AlphaFoldDB" id="A0A498NAS3"/>
<gene>
    <name evidence="2" type="ORF">ROHU_005429</name>
</gene>
<proteinExistence type="predicted"/>
<dbReference type="EMBL" id="QBIY01011929">
    <property type="protein sequence ID" value="RXN27916.1"/>
    <property type="molecule type" value="Genomic_DNA"/>
</dbReference>